<organism evidence="1 2">
    <name type="scientific">Modicella reniformis</name>
    <dbReference type="NCBI Taxonomy" id="1440133"/>
    <lineage>
        <taxon>Eukaryota</taxon>
        <taxon>Fungi</taxon>
        <taxon>Fungi incertae sedis</taxon>
        <taxon>Mucoromycota</taxon>
        <taxon>Mortierellomycotina</taxon>
        <taxon>Mortierellomycetes</taxon>
        <taxon>Mortierellales</taxon>
        <taxon>Mortierellaceae</taxon>
        <taxon>Modicella</taxon>
    </lineage>
</organism>
<name>A0A9P6IRI1_9FUNG</name>
<dbReference type="Proteomes" id="UP000749646">
    <property type="component" value="Unassembled WGS sequence"/>
</dbReference>
<dbReference type="AlphaFoldDB" id="A0A9P6IRI1"/>
<proteinExistence type="predicted"/>
<accession>A0A9P6IRI1</accession>
<protein>
    <submittedName>
        <fullName evidence="1">Uncharacterized protein</fullName>
    </submittedName>
</protein>
<dbReference type="EMBL" id="JAAAHW010008067">
    <property type="protein sequence ID" value="KAF9945241.1"/>
    <property type="molecule type" value="Genomic_DNA"/>
</dbReference>
<reference evidence="1" key="1">
    <citation type="journal article" date="2020" name="Fungal Divers.">
        <title>Resolving the Mortierellaceae phylogeny through synthesis of multi-gene phylogenetics and phylogenomics.</title>
        <authorList>
            <person name="Vandepol N."/>
            <person name="Liber J."/>
            <person name="Desiro A."/>
            <person name="Na H."/>
            <person name="Kennedy M."/>
            <person name="Barry K."/>
            <person name="Grigoriev I.V."/>
            <person name="Miller A.N."/>
            <person name="O'Donnell K."/>
            <person name="Stajich J.E."/>
            <person name="Bonito G."/>
        </authorList>
    </citation>
    <scope>NUCLEOTIDE SEQUENCE</scope>
    <source>
        <strain evidence="1">MES-2147</strain>
    </source>
</reference>
<feature type="non-terminal residue" evidence="1">
    <location>
        <position position="62"/>
    </location>
</feature>
<evidence type="ECO:0000313" key="1">
    <source>
        <dbReference type="EMBL" id="KAF9945241.1"/>
    </source>
</evidence>
<comment type="caution">
    <text evidence="1">The sequence shown here is derived from an EMBL/GenBank/DDBJ whole genome shotgun (WGS) entry which is preliminary data.</text>
</comment>
<keyword evidence="2" id="KW-1185">Reference proteome</keyword>
<sequence length="62" mass="7348">AIWILVKLEYYKTKEIMEQVPDPQKTIKKMQAFRQRLEGQVEAIIKALKTPWRLFMERGAGV</sequence>
<feature type="non-terminal residue" evidence="1">
    <location>
        <position position="1"/>
    </location>
</feature>
<evidence type="ECO:0000313" key="2">
    <source>
        <dbReference type="Proteomes" id="UP000749646"/>
    </source>
</evidence>
<gene>
    <name evidence="1" type="ORF">BGZ65_010987</name>
</gene>